<proteinExistence type="inferred from homology"/>
<dbReference type="GO" id="GO:0032588">
    <property type="term" value="C:trans-Golgi network membrane"/>
    <property type="evidence" value="ECO:0007669"/>
    <property type="project" value="TreeGrafter"/>
</dbReference>
<evidence type="ECO:0000256" key="2">
    <source>
        <dbReference type="ARBA" id="ARBA00022692"/>
    </source>
</evidence>
<dbReference type="EMBL" id="CAJNOL010001194">
    <property type="protein sequence ID" value="CAF1309586.1"/>
    <property type="molecule type" value="Genomic_DNA"/>
</dbReference>
<dbReference type="GO" id="GO:0015031">
    <property type="term" value="P:protein transport"/>
    <property type="evidence" value="ECO:0007669"/>
    <property type="project" value="InterPro"/>
</dbReference>
<evidence type="ECO:0000313" key="10">
    <source>
        <dbReference type="Proteomes" id="UP000663870"/>
    </source>
</evidence>
<comment type="subcellular location">
    <subcellularLocation>
        <location evidence="1 5">Membrane</location>
        <topology evidence="1 5">Multi-pass membrane protein</topology>
    </subcellularLocation>
</comment>
<evidence type="ECO:0000313" key="8">
    <source>
        <dbReference type="EMBL" id="CAF1309586.1"/>
    </source>
</evidence>
<dbReference type="Pfam" id="PF04144">
    <property type="entry name" value="SCAMP"/>
    <property type="match status" value="1"/>
</dbReference>
<keyword evidence="2 5" id="KW-0812">Transmembrane</keyword>
<evidence type="ECO:0000256" key="5">
    <source>
        <dbReference type="RuleBase" id="RU363122"/>
    </source>
</evidence>
<evidence type="ECO:0000313" key="9">
    <source>
        <dbReference type="Proteomes" id="UP000663854"/>
    </source>
</evidence>
<keyword evidence="5" id="KW-0813">Transport</keyword>
<feature type="transmembrane region" description="Helical" evidence="5">
    <location>
        <begin position="221"/>
        <end position="241"/>
    </location>
</feature>
<dbReference type="AlphaFoldDB" id="A0A814A8K3"/>
<protein>
    <recommendedName>
        <fullName evidence="5">Secretory carrier-associated membrane protein</fullName>
        <shortName evidence="5">Secretory carrier membrane protein</shortName>
    </recommendedName>
</protein>
<comment type="caution">
    <text evidence="7">The sequence shown here is derived from an EMBL/GenBank/DDBJ whole genome shotgun (WGS) entry which is preliminary data.</text>
</comment>
<evidence type="ECO:0000256" key="1">
    <source>
        <dbReference type="ARBA" id="ARBA00004141"/>
    </source>
</evidence>
<dbReference type="Proteomes" id="UP000663870">
    <property type="component" value="Unassembled WGS sequence"/>
</dbReference>
<evidence type="ECO:0000256" key="6">
    <source>
        <dbReference type="SAM" id="MobiDB-lite"/>
    </source>
</evidence>
<comment type="similarity">
    <text evidence="5">Belongs to the SCAMP family.</text>
</comment>
<dbReference type="GO" id="GO:0055038">
    <property type="term" value="C:recycling endosome membrane"/>
    <property type="evidence" value="ECO:0007669"/>
    <property type="project" value="TreeGrafter"/>
</dbReference>
<organism evidence="7 9">
    <name type="scientific">Rotaria sordida</name>
    <dbReference type="NCBI Taxonomy" id="392033"/>
    <lineage>
        <taxon>Eukaryota</taxon>
        <taxon>Metazoa</taxon>
        <taxon>Spiralia</taxon>
        <taxon>Gnathifera</taxon>
        <taxon>Rotifera</taxon>
        <taxon>Eurotatoria</taxon>
        <taxon>Bdelloidea</taxon>
        <taxon>Philodinida</taxon>
        <taxon>Philodinidae</taxon>
        <taxon>Rotaria</taxon>
    </lineage>
</organism>
<reference evidence="7" key="1">
    <citation type="submission" date="2021-02" db="EMBL/GenBank/DDBJ databases">
        <authorList>
            <person name="Nowell W R."/>
        </authorList>
    </citation>
    <scope>NUCLEOTIDE SEQUENCE</scope>
</reference>
<feature type="transmembrane region" description="Helical" evidence="5">
    <location>
        <begin position="190"/>
        <end position="209"/>
    </location>
</feature>
<keyword evidence="10" id="KW-1185">Reference proteome</keyword>
<dbReference type="PANTHER" id="PTHR10687:SF2">
    <property type="entry name" value="SECRETORY CARRIER-ASSOCIATED MEMBRANE PROTEIN"/>
    <property type="match status" value="1"/>
</dbReference>
<evidence type="ECO:0000256" key="4">
    <source>
        <dbReference type="ARBA" id="ARBA00023136"/>
    </source>
</evidence>
<feature type="compositionally biased region" description="Polar residues" evidence="6">
    <location>
        <begin position="49"/>
        <end position="74"/>
    </location>
</feature>
<keyword evidence="4 5" id="KW-0472">Membrane</keyword>
<feature type="transmembrane region" description="Helical" evidence="5">
    <location>
        <begin position="153"/>
        <end position="178"/>
    </location>
</feature>
<feature type="region of interest" description="Disordered" evidence="6">
    <location>
        <begin position="40"/>
        <end position="74"/>
    </location>
</feature>
<accession>A0A814A8K3</accession>
<evidence type="ECO:0000313" key="7">
    <source>
        <dbReference type="EMBL" id="CAF0908411.1"/>
    </source>
</evidence>
<keyword evidence="3 5" id="KW-1133">Transmembrane helix</keyword>
<sequence>MNIDDDINPFADPSIREATAQTLSNQQTLYEYNPFENRTISDKSKSSKQDNIVTSVTSNNQQESSTSIHDQQTTNIHSNYDNRFELTQFDRQQAELEQREKRLMERERVLTNLQFQHTEKNFPRLPQWCPIRPCFYQDISIEIPIEFQLWVRYLYYLWLLYSSTLAFNFIGALSYFIVDKEGGTTFGLSIVYLILFIPLSYLCWFRPLYRAFRSDRSSDFMIFFFIFFFQILISIFMLFGWKNSGFCGFILMIRLFSAGGSKIAVGIIVMIVTLTFSIIALANVLLLFKIHRLYRQSGATIEQAQQEFQSAFVNNPTVRGAAQQIGSSRINQT</sequence>
<dbReference type="PANTHER" id="PTHR10687">
    <property type="entry name" value="SECRETORY CARRIER-ASSOCIATED MEMBRANE PROTEIN SCAMP"/>
    <property type="match status" value="1"/>
</dbReference>
<evidence type="ECO:0000256" key="3">
    <source>
        <dbReference type="ARBA" id="ARBA00022989"/>
    </source>
</evidence>
<feature type="transmembrane region" description="Helical" evidence="5">
    <location>
        <begin position="261"/>
        <end position="288"/>
    </location>
</feature>
<dbReference type="EMBL" id="CAJNOH010000149">
    <property type="protein sequence ID" value="CAF0908411.1"/>
    <property type="molecule type" value="Genomic_DNA"/>
</dbReference>
<dbReference type="Proteomes" id="UP000663854">
    <property type="component" value="Unassembled WGS sequence"/>
</dbReference>
<dbReference type="InterPro" id="IPR007273">
    <property type="entry name" value="SCAMP"/>
</dbReference>
<gene>
    <name evidence="8" type="ORF">JXQ802_LOCUS29945</name>
    <name evidence="7" type="ORF">PYM288_LOCUS9885</name>
</gene>
<name>A0A814A8K3_9BILA</name>